<protein>
    <submittedName>
        <fullName evidence="2">Uncharacterized protein</fullName>
    </submittedName>
</protein>
<sequence>MRESTSAHSSCHRRRWPRSRPHKPTPTSMLWWRVPEHAYAPLQAAGRQKEDPPTPTRMHGGAWARRSNQQASEI</sequence>
<dbReference type="Proteomes" id="UP000054270">
    <property type="component" value="Unassembled WGS sequence"/>
</dbReference>
<feature type="compositionally biased region" description="Basic residues" evidence="1">
    <location>
        <begin position="10"/>
        <end position="23"/>
    </location>
</feature>
<keyword evidence="3" id="KW-1185">Reference proteome</keyword>
<reference evidence="3" key="1">
    <citation type="submission" date="2014-04" db="EMBL/GenBank/DDBJ databases">
        <title>Evolutionary Origins and Diversification of the Mycorrhizal Mutualists.</title>
        <authorList>
            <consortium name="DOE Joint Genome Institute"/>
            <consortium name="Mycorrhizal Genomics Consortium"/>
            <person name="Kohler A."/>
            <person name="Kuo A."/>
            <person name="Nagy L.G."/>
            <person name="Floudas D."/>
            <person name="Copeland A."/>
            <person name="Barry K.W."/>
            <person name="Cichocki N."/>
            <person name="Veneault-Fourrey C."/>
            <person name="LaButti K."/>
            <person name="Lindquist E.A."/>
            <person name="Lipzen A."/>
            <person name="Lundell T."/>
            <person name="Morin E."/>
            <person name="Murat C."/>
            <person name="Riley R."/>
            <person name="Ohm R."/>
            <person name="Sun H."/>
            <person name="Tunlid A."/>
            <person name="Henrissat B."/>
            <person name="Grigoriev I.V."/>
            <person name="Hibbett D.S."/>
            <person name="Martin F."/>
        </authorList>
    </citation>
    <scope>NUCLEOTIDE SEQUENCE [LARGE SCALE GENOMIC DNA]</scope>
    <source>
        <strain evidence="3">FD-334 SS-4</strain>
    </source>
</reference>
<dbReference type="EMBL" id="KN817541">
    <property type="protein sequence ID" value="KJA23667.1"/>
    <property type="molecule type" value="Genomic_DNA"/>
</dbReference>
<evidence type="ECO:0000313" key="2">
    <source>
        <dbReference type="EMBL" id="KJA23667.1"/>
    </source>
</evidence>
<accession>A0A0D2L901</accession>
<dbReference type="AlphaFoldDB" id="A0A0D2L901"/>
<proteinExistence type="predicted"/>
<evidence type="ECO:0000313" key="3">
    <source>
        <dbReference type="Proteomes" id="UP000054270"/>
    </source>
</evidence>
<name>A0A0D2L901_HYPSF</name>
<feature type="region of interest" description="Disordered" evidence="1">
    <location>
        <begin position="1"/>
        <end position="29"/>
    </location>
</feature>
<organism evidence="2 3">
    <name type="scientific">Hypholoma sublateritium (strain FD-334 SS-4)</name>
    <dbReference type="NCBI Taxonomy" id="945553"/>
    <lineage>
        <taxon>Eukaryota</taxon>
        <taxon>Fungi</taxon>
        <taxon>Dikarya</taxon>
        <taxon>Basidiomycota</taxon>
        <taxon>Agaricomycotina</taxon>
        <taxon>Agaricomycetes</taxon>
        <taxon>Agaricomycetidae</taxon>
        <taxon>Agaricales</taxon>
        <taxon>Agaricineae</taxon>
        <taxon>Strophariaceae</taxon>
        <taxon>Hypholoma</taxon>
    </lineage>
</organism>
<evidence type="ECO:0000256" key="1">
    <source>
        <dbReference type="SAM" id="MobiDB-lite"/>
    </source>
</evidence>
<feature type="region of interest" description="Disordered" evidence="1">
    <location>
        <begin position="42"/>
        <end position="74"/>
    </location>
</feature>
<gene>
    <name evidence="2" type="ORF">HYPSUDRAFT_569128</name>
</gene>